<dbReference type="EMBL" id="JAGHKO010000004">
    <property type="protein sequence ID" value="MBO9202635.1"/>
    <property type="molecule type" value="Genomic_DNA"/>
</dbReference>
<dbReference type="Pfam" id="PF13100">
    <property type="entry name" value="OstA_2"/>
    <property type="match status" value="1"/>
</dbReference>
<organism evidence="4 5">
    <name type="scientific">Niastella soli</name>
    <dbReference type="NCBI Taxonomy" id="2821487"/>
    <lineage>
        <taxon>Bacteria</taxon>
        <taxon>Pseudomonadati</taxon>
        <taxon>Bacteroidota</taxon>
        <taxon>Chitinophagia</taxon>
        <taxon>Chitinophagales</taxon>
        <taxon>Chitinophagaceae</taxon>
        <taxon>Niastella</taxon>
    </lineage>
</organism>
<protein>
    <submittedName>
        <fullName evidence="4">LPS export ABC transporter periplasmic protein LptC</fullName>
    </submittedName>
</protein>
<gene>
    <name evidence="4" type="primary">lptC</name>
    <name evidence="4" type="ORF">J7I42_20265</name>
</gene>
<name>A0ABS3YXJ0_9BACT</name>
<feature type="region of interest" description="Disordered" evidence="2">
    <location>
        <begin position="743"/>
        <end position="779"/>
    </location>
</feature>
<evidence type="ECO:0000313" key="4">
    <source>
        <dbReference type="EMBL" id="MBO9202635.1"/>
    </source>
</evidence>
<keyword evidence="5" id="KW-1185">Reference proteome</keyword>
<dbReference type="InterPro" id="IPR005653">
    <property type="entry name" value="OstA-like_N"/>
</dbReference>
<feature type="domain" description="Organic solvent tolerance-like N-terminal" evidence="3">
    <location>
        <begin position="39"/>
        <end position="194"/>
    </location>
</feature>
<evidence type="ECO:0000256" key="1">
    <source>
        <dbReference type="ARBA" id="ARBA00022729"/>
    </source>
</evidence>
<dbReference type="Proteomes" id="UP000677244">
    <property type="component" value="Unassembled WGS sequence"/>
</dbReference>
<dbReference type="PANTHER" id="PTHR36504:SF1">
    <property type="entry name" value="LIPOPOLYSACCHARIDE EXPORT SYSTEM PROTEIN LPTA"/>
    <property type="match status" value="1"/>
</dbReference>
<accession>A0ABS3YXJ0</accession>
<keyword evidence="1" id="KW-0732">Signal</keyword>
<dbReference type="RefSeq" id="WP_209140676.1">
    <property type="nucleotide sequence ID" value="NZ_JAGHKO010000004.1"/>
</dbReference>
<dbReference type="Gene3D" id="2.60.450.10">
    <property type="entry name" value="Lipopolysaccharide (LPS) transport protein A like domain"/>
    <property type="match status" value="2"/>
</dbReference>
<dbReference type="PANTHER" id="PTHR36504">
    <property type="entry name" value="LIPOPOLYSACCHARIDE EXPORT SYSTEM PROTEIN LPTA"/>
    <property type="match status" value="1"/>
</dbReference>
<sequence length="779" mass="87089">MIRYVGLPLIVTLVALLSFGKVHSQVITTRPGADTMKIVQLINADRLSYKHPDSLTDLQILAGNVQLRQDNTVINCDSAVFNKKTRYVEAFGNVHIVDNDTVNIRSQYLQYYVDTKMAYLKNNVSLTDNKSVLTTNDLTYDMNLKIGEYHNGGKLVSKESVLTSKEGTYYEELKDVYFKRNVDLKDPQYTLKTDSLLYNTNTQIATFIAPTTIVDSSKRTIKTKDGFYDTQNRKAFFGKRPTLNDGAVRITADNVDSDNGTGKSILRGNAVYVDTAQGVSVLANFIEADNKEGTFWATQRPLMIIKQDQDSIYITADTLASGRISTFEKLREAKRVRDSINQVTAEKAAADSAAKKAVTRIEDRLQPRSLKFMVSNSTMGNLSLNKDSASGRPEVVIDTTLAKTPEINDSVELIADSTKQVVTDTALAKIPQLKDSLQVLPDSAKQVVTDTALVKVPVIKDSVSLPRDSVKLAVKDKVPVKKPAVTKTPAPQAKQAANKPAKPATENKNDSTDRYFQAWNHVRIYTDSMQAVSDSLWYSGKDSIFRLFRDPVLWASKSQITGDTIFLYTKNKKPDRMNVWENGFAINTSDSIGAMFNQIKGNRLNGYFKNGEIDYMRATGNGESIYYVKDEKGKLVGINNATSDIIDMRFKNKELNKVVFISEVNGTMYPIKQAKEENKQLRNFKWLEDRRPKTKFELFEDIKKPVILKDSTLMDSTLTDSTAVDSLHLDSVQVKKQLDTITNKQLKVDQPKVPSKQPAAPSTPPADKKEPAALPRKKP</sequence>
<proteinExistence type="predicted"/>
<evidence type="ECO:0000256" key="2">
    <source>
        <dbReference type="SAM" id="MobiDB-lite"/>
    </source>
</evidence>
<feature type="region of interest" description="Disordered" evidence="2">
    <location>
        <begin position="482"/>
        <end position="512"/>
    </location>
</feature>
<evidence type="ECO:0000313" key="5">
    <source>
        <dbReference type="Proteomes" id="UP000677244"/>
    </source>
</evidence>
<comment type="caution">
    <text evidence="4">The sequence shown here is derived from an EMBL/GenBank/DDBJ whole genome shotgun (WGS) entry which is preliminary data.</text>
</comment>
<feature type="compositionally biased region" description="Low complexity" evidence="2">
    <location>
        <begin position="482"/>
        <end position="504"/>
    </location>
</feature>
<reference evidence="4 5" key="1">
    <citation type="submission" date="2021-03" db="EMBL/GenBank/DDBJ databases">
        <title>Assistant Professor.</title>
        <authorList>
            <person name="Huq M.A."/>
        </authorList>
    </citation>
    <scope>NUCLEOTIDE SEQUENCE [LARGE SCALE GENOMIC DNA]</scope>
    <source>
        <strain evidence="4 5">MAH-29</strain>
    </source>
</reference>
<dbReference type="InterPro" id="IPR052037">
    <property type="entry name" value="LPS_export_LptA"/>
</dbReference>
<evidence type="ECO:0000259" key="3">
    <source>
        <dbReference type="Pfam" id="PF13100"/>
    </source>
</evidence>